<dbReference type="EMBL" id="CP061172">
    <property type="protein sequence ID" value="QNR69571.1"/>
    <property type="molecule type" value="Genomic_DNA"/>
</dbReference>
<dbReference type="InterPro" id="IPR013320">
    <property type="entry name" value="ConA-like_dom_sf"/>
</dbReference>
<dbReference type="PANTHER" id="PTHR35332:SF2">
    <property type="entry name" value="REGULATION OF ENOLASE PROTEIN 1"/>
    <property type="match status" value="1"/>
</dbReference>
<accession>A0A7H0YER3</accession>
<evidence type="ECO:0000313" key="1">
    <source>
        <dbReference type="EMBL" id="QNR69571.1"/>
    </source>
</evidence>
<dbReference type="Proteomes" id="UP000516384">
    <property type="component" value="Chromosome"/>
</dbReference>
<dbReference type="Pfam" id="PF07081">
    <property type="entry name" value="DUF1349"/>
    <property type="match status" value="1"/>
</dbReference>
<reference evidence="1 2" key="1">
    <citation type="submission" date="2020-09" db="EMBL/GenBank/DDBJ databases">
        <title>Characterization of Paenibacillus peoriae strain ZF390 with broad-spectrum antimicrobial activity as a potential biocontrol agent.</title>
        <authorList>
            <person name="Li L."/>
            <person name="Zhao Y."/>
            <person name="Li B."/>
            <person name="Xie X."/>
        </authorList>
    </citation>
    <scope>NUCLEOTIDE SEQUENCE [LARGE SCALE GENOMIC DNA]</scope>
    <source>
        <strain evidence="1 2">ZF390</strain>
    </source>
</reference>
<organism evidence="1 2">
    <name type="scientific">Paenibacillus peoriae</name>
    <dbReference type="NCBI Taxonomy" id="59893"/>
    <lineage>
        <taxon>Bacteria</taxon>
        <taxon>Bacillati</taxon>
        <taxon>Bacillota</taxon>
        <taxon>Bacilli</taxon>
        <taxon>Bacillales</taxon>
        <taxon>Paenibacillaceae</taxon>
        <taxon>Paenibacillus</taxon>
    </lineage>
</organism>
<proteinExistence type="predicted"/>
<protein>
    <submittedName>
        <fullName evidence="1">DUF1349 domain-containing protein</fullName>
    </submittedName>
</protein>
<dbReference type="Gene3D" id="2.60.120.200">
    <property type="match status" value="1"/>
</dbReference>
<gene>
    <name evidence="1" type="ORF">IAQ67_11455</name>
</gene>
<evidence type="ECO:0000313" key="2">
    <source>
        <dbReference type="Proteomes" id="UP000516384"/>
    </source>
</evidence>
<dbReference type="RefSeq" id="WP_103047531.1">
    <property type="nucleotide sequence ID" value="NZ_CP061172.1"/>
</dbReference>
<dbReference type="InterPro" id="IPR009784">
    <property type="entry name" value="DUF1349"/>
</dbReference>
<dbReference type="PANTHER" id="PTHR35332">
    <property type="entry name" value="REGULATION OF ENOLASE PROTEIN 1"/>
    <property type="match status" value="1"/>
</dbReference>
<dbReference type="AlphaFoldDB" id="A0A7H0YER3"/>
<sequence>MTQKSIAWTTGTWTNHPVSSIEEDQFLKVETREGSDYWEKTLYGFERSSGHSLLTDWEEGSAIEVTFQLGSFTELYDQAGIMLYQGQQKWIKAGIELNDGIPQLAVVVTDGYSDWSLAPVPEWVGKNVTIRASQLQDAVIIRARTENQSWRTVRVARFPYETGQQAGPFACAPTRAGFQVIFTRWVSTEPDRDIHVDPPIKE</sequence>
<name>A0A7H0YER3_9BACL</name>
<dbReference type="SUPFAM" id="SSF49899">
    <property type="entry name" value="Concanavalin A-like lectins/glucanases"/>
    <property type="match status" value="1"/>
</dbReference>